<evidence type="ECO:0000256" key="1">
    <source>
        <dbReference type="ARBA" id="ARBA00004604"/>
    </source>
</evidence>
<evidence type="ECO:0000256" key="3">
    <source>
        <dbReference type="SAM" id="MobiDB-lite"/>
    </source>
</evidence>
<dbReference type="Pfam" id="PF08698">
    <property type="entry name" value="Fcf2"/>
    <property type="match status" value="1"/>
</dbReference>
<name>A0AAV8V3R1_9RHOD</name>
<organism evidence="5 6">
    <name type="scientific">Rhodosorus marinus</name>
    <dbReference type="NCBI Taxonomy" id="101924"/>
    <lineage>
        <taxon>Eukaryota</taxon>
        <taxon>Rhodophyta</taxon>
        <taxon>Stylonematophyceae</taxon>
        <taxon>Stylonematales</taxon>
        <taxon>Stylonemataceae</taxon>
        <taxon>Rhodosorus</taxon>
    </lineage>
</organism>
<dbReference type="GO" id="GO:0003723">
    <property type="term" value="F:RNA binding"/>
    <property type="evidence" value="ECO:0007669"/>
    <property type="project" value="TreeGrafter"/>
</dbReference>
<dbReference type="PANTHER" id="PTHR21686:SF12">
    <property type="entry name" value="DEOXYNUCLEOTIDYLTRANSFERASE TERMINAL-INTERACTING PROTEIN 2"/>
    <property type="match status" value="1"/>
</dbReference>
<evidence type="ECO:0000259" key="4">
    <source>
        <dbReference type="Pfam" id="PF08698"/>
    </source>
</evidence>
<evidence type="ECO:0000256" key="2">
    <source>
        <dbReference type="ARBA" id="ARBA00023242"/>
    </source>
</evidence>
<comment type="caution">
    <text evidence="5">The sequence shown here is derived from an EMBL/GenBank/DDBJ whole genome shotgun (WGS) entry which is preliminary data.</text>
</comment>
<reference evidence="5 6" key="1">
    <citation type="journal article" date="2023" name="Nat. Commun.">
        <title>Origin of minicircular mitochondrial genomes in red algae.</title>
        <authorList>
            <person name="Lee Y."/>
            <person name="Cho C.H."/>
            <person name="Lee Y.M."/>
            <person name="Park S.I."/>
            <person name="Yang J.H."/>
            <person name="West J.A."/>
            <person name="Bhattacharya D."/>
            <person name="Yoon H.S."/>
        </authorList>
    </citation>
    <scope>NUCLEOTIDE SEQUENCE [LARGE SCALE GENOMIC DNA]</scope>
    <source>
        <strain evidence="5 6">CCMP1338</strain>
        <tissue evidence="5">Whole cell</tissue>
    </source>
</reference>
<dbReference type="PANTHER" id="PTHR21686">
    <property type="entry name" value="DEOXYNUCLEOTIDYLTRANSFERASE TERMINAL-INTERACTING PROTEIN 2"/>
    <property type="match status" value="1"/>
</dbReference>
<sequence length="219" mass="24549">MVTDEFREGASLLKVNKAEDSWTASVSNSKWENAGGALARFLEGELDGVTAGPCEKLLVEPQQDAGGLAARASGIDGAEKRIAAGLTNKRQREVTPRETAGAAWYDMPKPTMTPELEKDLRVLRMRAHLEPDRHYKSTGWGSSNPEFFQVGTVLDSQHDYLTGRIARRERKEHVKDELLSGGYIRERAQRRFAEVQAKSASGLNRTKKVFRPKKNRLRR</sequence>
<feature type="domain" description="Fcf2 pre-rRNA processing C-terminal" evidence="4">
    <location>
        <begin position="98"/>
        <end position="190"/>
    </location>
</feature>
<feature type="compositionally biased region" description="Basic residues" evidence="3">
    <location>
        <begin position="205"/>
        <end position="219"/>
    </location>
</feature>
<dbReference type="Proteomes" id="UP001157974">
    <property type="component" value="Unassembled WGS sequence"/>
</dbReference>
<keyword evidence="2" id="KW-0539">Nucleus</keyword>
<dbReference type="GO" id="GO:0005730">
    <property type="term" value="C:nucleolus"/>
    <property type="evidence" value="ECO:0007669"/>
    <property type="project" value="UniProtKB-SubCell"/>
</dbReference>
<dbReference type="EMBL" id="JAMWBK010000001">
    <property type="protein sequence ID" value="KAJ8908671.1"/>
    <property type="molecule type" value="Genomic_DNA"/>
</dbReference>
<dbReference type="AlphaFoldDB" id="A0AAV8V3R1"/>
<accession>A0AAV8V3R1</accession>
<gene>
    <name evidence="5" type="ORF">NDN08_005376</name>
</gene>
<feature type="region of interest" description="Disordered" evidence="3">
    <location>
        <begin position="196"/>
        <end position="219"/>
    </location>
</feature>
<proteinExistence type="predicted"/>
<evidence type="ECO:0000313" key="5">
    <source>
        <dbReference type="EMBL" id="KAJ8908671.1"/>
    </source>
</evidence>
<protein>
    <recommendedName>
        <fullName evidence="4">Fcf2 pre-rRNA processing C-terminal domain-containing protein</fullName>
    </recommendedName>
</protein>
<dbReference type="InterPro" id="IPR014810">
    <property type="entry name" value="Fcf2_C"/>
</dbReference>
<evidence type="ECO:0000313" key="6">
    <source>
        <dbReference type="Proteomes" id="UP001157974"/>
    </source>
</evidence>
<comment type="subcellular location">
    <subcellularLocation>
        <location evidence="1">Nucleus</location>
        <location evidence="1">Nucleolus</location>
    </subcellularLocation>
</comment>
<dbReference type="GO" id="GO:0006396">
    <property type="term" value="P:RNA processing"/>
    <property type="evidence" value="ECO:0007669"/>
    <property type="project" value="TreeGrafter"/>
</dbReference>
<dbReference type="InterPro" id="IPR039883">
    <property type="entry name" value="Fcf2/DNTTIP2"/>
</dbReference>
<keyword evidence="6" id="KW-1185">Reference proteome</keyword>